<dbReference type="InterPro" id="IPR001245">
    <property type="entry name" value="Ser-Thr/Tyr_kinase_cat_dom"/>
</dbReference>
<sequence>MYQILISGTMIFLWFFILVCLNSSHAQQYYDQSECPSNISYPGSRYTCNMFQNSCSTYVVYRANQHFQTIANISDLFHMDSDAMLRLNNLTSPSDVLKPGREVLIPINCSCSGQYFQASFSYMVSEKTSYSEIACGVFEGLLKSSTLSEQNSVQVINVGAELRVPLRCACPDNLASKKGVKYLVTYPFIEGDVPILLSKRFGISPEDLWLVNNLEPPNPTVFPNTTILVPLREPPVLNFNIPDSPPPAPGFLPTISVVKPNNSTRLRSLYIAGSVVGFSLLLLALIACVVLYRRALKKWKPEKLHSFNARSSPLSISTVRSPLKSSLTGRSSSPMSTCLSPDILAGLKYSLFNYSIEEIRKATRDFNEENKTAALVYRGLINNAEVMIKQMTFVETSHVIDVHSKINHINILNLEGVSYGESDLSWSYLVFELPSNGCLRDCLSHTSNPLEWSRRTQIAFDIATGLHYLHCCTFPSYAHLNINSRNIFVTENWRAKLANIGTLSALGSSENKGWVAPEYLLYSSASEKVDIFAFGVVLLELISAREDIDGKLFKESIKFLGGGDSEGGFLEQLRSFMDQQLEDYPLAEALCLAVLAKACVEDDPLHRPSIDDIIKVLARMVGPEVDRHVW</sequence>
<dbReference type="SUPFAM" id="SSF56112">
    <property type="entry name" value="Protein kinase-like (PK-like)"/>
    <property type="match status" value="1"/>
</dbReference>
<comment type="caution">
    <text evidence="5">The sequence shown here is derived from an EMBL/GenBank/DDBJ whole genome shotgun (WGS) entry which is preliminary data.</text>
</comment>
<proteinExistence type="predicted"/>
<evidence type="ECO:0008006" key="7">
    <source>
        <dbReference type="Google" id="ProtNLM"/>
    </source>
</evidence>
<dbReference type="AlphaFoldDB" id="A0A2P6QH46"/>
<dbReference type="InterPro" id="IPR018392">
    <property type="entry name" value="LysM"/>
</dbReference>
<dbReference type="Pfam" id="PF23472">
    <property type="entry name" value="LysM2_CERK1_LYK3_4_5"/>
    <property type="match status" value="1"/>
</dbReference>
<dbReference type="Gramene" id="PRQ33506">
    <property type="protein sequence ID" value="PRQ33506"/>
    <property type="gene ID" value="RchiOBHm_Chr5g0058401"/>
</dbReference>
<evidence type="ECO:0000313" key="5">
    <source>
        <dbReference type="EMBL" id="PRQ33506.1"/>
    </source>
</evidence>
<evidence type="ECO:0000313" key="6">
    <source>
        <dbReference type="Proteomes" id="UP000238479"/>
    </source>
</evidence>
<protein>
    <recommendedName>
        <fullName evidence="7">Protein kinase domain-containing protein</fullName>
    </recommendedName>
</protein>
<evidence type="ECO:0000256" key="2">
    <source>
        <dbReference type="SAM" id="SignalP"/>
    </source>
</evidence>
<keyword evidence="5" id="KW-0808">Transferase</keyword>
<evidence type="ECO:0000259" key="3">
    <source>
        <dbReference type="PROSITE" id="PS50011"/>
    </source>
</evidence>
<dbReference type="Pfam" id="PF07714">
    <property type="entry name" value="PK_Tyr_Ser-Thr"/>
    <property type="match status" value="1"/>
</dbReference>
<dbReference type="PANTHER" id="PTHR45927">
    <property type="entry name" value="LYSM-DOMAIN RECEPTOR-LIKE KINASE-RELATED"/>
    <property type="match status" value="1"/>
</dbReference>
<dbReference type="InterPro" id="IPR000719">
    <property type="entry name" value="Prot_kinase_dom"/>
</dbReference>
<feature type="domain" description="LysM" evidence="4">
    <location>
        <begin position="56"/>
        <end position="105"/>
    </location>
</feature>
<dbReference type="PROSITE" id="PS51782">
    <property type="entry name" value="LYSM"/>
    <property type="match status" value="1"/>
</dbReference>
<evidence type="ECO:0000256" key="1">
    <source>
        <dbReference type="SAM" id="Phobius"/>
    </source>
</evidence>
<dbReference type="Pfam" id="PF23446">
    <property type="entry name" value="LysM1_NFP_LYK"/>
    <property type="match status" value="1"/>
</dbReference>
<feature type="signal peptide" evidence="2">
    <location>
        <begin position="1"/>
        <end position="26"/>
    </location>
</feature>
<keyword evidence="2" id="KW-0732">Signal</keyword>
<dbReference type="OrthoDB" id="60033at2759"/>
<dbReference type="Proteomes" id="UP000238479">
    <property type="component" value="Chromosome 5"/>
</dbReference>
<dbReference type="PROSITE" id="PS50011">
    <property type="entry name" value="PROTEIN_KINASE_DOM"/>
    <property type="match status" value="1"/>
</dbReference>
<dbReference type="Gene3D" id="1.10.510.10">
    <property type="entry name" value="Transferase(Phosphotransferase) domain 1"/>
    <property type="match status" value="1"/>
</dbReference>
<organism evidence="5 6">
    <name type="scientific">Rosa chinensis</name>
    <name type="common">China rose</name>
    <dbReference type="NCBI Taxonomy" id="74649"/>
    <lineage>
        <taxon>Eukaryota</taxon>
        <taxon>Viridiplantae</taxon>
        <taxon>Streptophyta</taxon>
        <taxon>Embryophyta</taxon>
        <taxon>Tracheophyta</taxon>
        <taxon>Spermatophyta</taxon>
        <taxon>Magnoliopsida</taxon>
        <taxon>eudicotyledons</taxon>
        <taxon>Gunneridae</taxon>
        <taxon>Pentapetalae</taxon>
        <taxon>rosids</taxon>
        <taxon>fabids</taxon>
        <taxon>Rosales</taxon>
        <taxon>Rosaceae</taxon>
        <taxon>Rosoideae</taxon>
        <taxon>Rosoideae incertae sedis</taxon>
        <taxon>Rosa</taxon>
    </lineage>
</organism>
<dbReference type="PANTHER" id="PTHR45927:SF10">
    <property type="entry name" value="LYSM-DOMAIN RECEPTOR-LIKE KINASE"/>
    <property type="match status" value="1"/>
</dbReference>
<dbReference type="GO" id="GO:0005886">
    <property type="term" value="C:plasma membrane"/>
    <property type="evidence" value="ECO:0007669"/>
    <property type="project" value="UniProtKB-ARBA"/>
</dbReference>
<keyword evidence="1" id="KW-1133">Transmembrane helix</keyword>
<dbReference type="InterPro" id="IPR056561">
    <property type="entry name" value="NFP_LYK_LysM1"/>
</dbReference>
<dbReference type="EMBL" id="PDCK01000043">
    <property type="protein sequence ID" value="PRQ33506.1"/>
    <property type="molecule type" value="Genomic_DNA"/>
</dbReference>
<dbReference type="InterPro" id="IPR056562">
    <property type="entry name" value="LysM2_CERK1_LYK3_4_5"/>
</dbReference>
<feature type="chain" id="PRO_5015140373" description="Protein kinase domain-containing protein" evidence="2">
    <location>
        <begin position="27"/>
        <end position="630"/>
    </location>
</feature>
<feature type="transmembrane region" description="Helical" evidence="1">
    <location>
        <begin position="269"/>
        <end position="292"/>
    </location>
</feature>
<feature type="domain" description="Protein kinase" evidence="3">
    <location>
        <begin position="337"/>
        <end position="630"/>
    </location>
</feature>
<dbReference type="InterPro" id="IPR052611">
    <property type="entry name" value="Plant_RLK_LysM"/>
</dbReference>
<dbReference type="Pfam" id="PF01476">
    <property type="entry name" value="LysM"/>
    <property type="match status" value="1"/>
</dbReference>
<gene>
    <name evidence="5" type="ORF">RchiOBHm_Chr5g0058401</name>
</gene>
<dbReference type="GO" id="GO:0004672">
    <property type="term" value="F:protein kinase activity"/>
    <property type="evidence" value="ECO:0007669"/>
    <property type="project" value="InterPro"/>
</dbReference>
<dbReference type="OMA" id="LKCACPD"/>
<dbReference type="InterPro" id="IPR011009">
    <property type="entry name" value="Kinase-like_dom_sf"/>
</dbReference>
<keyword evidence="6" id="KW-1185">Reference proteome</keyword>
<dbReference type="STRING" id="74649.A0A2P6QH46"/>
<name>A0A2P6QH46_ROSCH</name>
<evidence type="ECO:0000259" key="4">
    <source>
        <dbReference type="PROSITE" id="PS51782"/>
    </source>
</evidence>
<dbReference type="GO" id="GO:0005524">
    <property type="term" value="F:ATP binding"/>
    <property type="evidence" value="ECO:0007669"/>
    <property type="project" value="InterPro"/>
</dbReference>
<accession>A0A2P6QH46</accession>
<keyword evidence="1" id="KW-0472">Membrane</keyword>
<reference evidence="5 6" key="1">
    <citation type="journal article" date="2018" name="Nat. Genet.">
        <title>The Rosa genome provides new insights in the design of modern roses.</title>
        <authorList>
            <person name="Bendahmane M."/>
        </authorList>
    </citation>
    <scope>NUCLEOTIDE SEQUENCE [LARGE SCALE GENOMIC DNA]</scope>
    <source>
        <strain evidence="6">cv. Old Blush</strain>
    </source>
</reference>
<keyword evidence="1" id="KW-0812">Transmembrane</keyword>